<dbReference type="AlphaFoldDB" id="A0A5C8PPJ6"/>
<protein>
    <submittedName>
        <fullName evidence="2">Tripartite tricarboxylate transporter substrate binding protein</fullName>
    </submittedName>
</protein>
<dbReference type="OrthoDB" id="7250553at2"/>
<dbReference type="PANTHER" id="PTHR42928">
    <property type="entry name" value="TRICARBOXYLATE-BINDING PROTEIN"/>
    <property type="match status" value="1"/>
</dbReference>
<dbReference type="PIRSF" id="PIRSF017082">
    <property type="entry name" value="YflP"/>
    <property type="match status" value="1"/>
</dbReference>
<dbReference type="InterPro" id="IPR042100">
    <property type="entry name" value="Bug_dom1"/>
</dbReference>
<dbReference type="Pfam" id="PF03401">
    <property type="entry name" value="TctC"/>
    <property type="match status" value="1"/>
</dbReference>
<reference evidence="2 3" key="1">
    <citation type="submission" date="2019-06" db="EMBL/GenBank/DDBJ databases">
        <title>New taxonomy in bacterial strain CC-CFT640, isolated from vineyard.</title>
        <authorList>
            <person name="Lin S.-Y."/>
            <person name="Tsai C.-F."/>
            <person name="Young C.-C."/>
        </authorList>
    </citation>
    <scope>NUCLEOTIDE SEQUENCE [LARGE SCALE GENOMIC DNA]</scope>
    <source>
        <strain evidence="2 3">CC-CFT640</strain>
    </source>
</reference>
<comment type="caution">
    <text evidence="2">The sequence shown here is derived from an EMBL/GenBank/DDBJ whole genome shotgun (WGS) entry which is preliminary data.</text>
</comment>
<dbReference type="RefSeq" id="WP_147847144.1">
    <property type="nucleotide sequence ID" value="NZ_VDUZ01000011.1"/>
</dbReference>
<evidence type="ECO:0000313" key="3">
    <source>
        <dbReference type="Proteomes" id="UP000321638"/>
    </source>
</evidence>
<comment type="similarity">
    <text evidence="1">Belongs to the UPF0065 (bug) family.</text>
</comment>
<dbReference type="EMBL" id="VDUZ01000011">
    <property type="protein sequence ID" value="TXL76333.1"/>
    <property type="molecule type" value="Genomic_DNA"/>
</dbReference>
<dbReference type="InterPro" id="IPR005064">
    <property type="entry name" value="BUG"/>
</dbReference>
<keyword evidence="3" id="KW-1185">Reference proteome</keyword>
<dbReference type="Proteomes" id="UP000321638">
    <property type="component" value="Unassembled WGS sequence"/>
</dbReference>
<name>A0A5C8PPJ6_9HYPH</name>
<sequence>MSSALQRRRLVGLAGAWAAAQGGGAAAQGAYPDRPIRLVVPFPPGALTDALGRVVADRLRERFQQPVVVDNRPGASTLLGATQVAKATPDGYTLMVATSTTLGIAPALFSNPAFSITDLTGVAMIGAVTLFLVSHPAVPATDVPTLMAALRAKPDSYTYASPGNGTIHHLVMEMLCRQENARAQHVPYQGSGPALTDVMSGRVDFMWIDATVVVQHIHARRVRPLAVTGARRARAFPDVAALTETHPDIDFVAWQSIAAPAATPAPVVARLNAEINAMLGEPELRNRLADMGVDANPMSVDAFNALIRKDASRWAEAVRQSGAKVD</sequence>
<organism evidence="2 3">
    <name type="scientific">Vineibacter terrae</name>
    <dbReference type="NCBI Taxonomy" id="2586908"/>
    <lineage>
        <taxon>Bacteria</taxon>
        <taxon>Pseudomonadati</taxon>
        <taxon>Pseudomonadota</taxon>
        <taxon>Alphaproteobacteria</taxon>
        <taxon>Hyphomicrobiales</taxon>
        <taxon>Vineibacter</taxon>
    </lineage>
</organism>
<accession>A0A5C8PPJ6</accession>
<dbReference type="Gene3D" id="3.40.190.150">
    <property type="entry name" value="Bordetella uptake gene, domain 1"/>
    <property type="match status" value="1"/>
</dbReference>
<evidence type="ECO:0000256" key="1">
    <source>
        <dbReference type="ARBA" id="ARBA00006987"/>
    </source>
</evidence>
<gene>
    <name evidence="2" type="ORF">FHP25_11825</name>
</gene>
<proteinExistence type="inferred from homology"/>
<dbReference type="Gene3D" id="3.40.190.10">
    <property type="entry name" value="Periplasmic binding protein-like II"/>
    <property type="match status" value="1"/>
</dbReference>
<dbReference type="SUPFAM" id="SSF53850">
    <property type="entry name" value="Periplasmic binding protein-like II"/>
    <property type="match status" value="1"/>
</dbReference>
<evidence type="ECO:0000313" key="2">
    <source>
        <dbReference type="EMBL" id="TXL76333.1"/>
    </source>
</evidence>
<dbReference type="PANTHER" id="PTHR42928:SF5">
    <property type="entry name" value="BLR1237 PROTEIN"/>
    <property type="match status" value="1"/>
</dbReference>